<dbReference type="AlphaFoldDB" id="A0A3D9JQP1"/>
<dbReference type="Proteomes" id="UP000256977">
    <property type="component" value="Unassembled WGS sequence"/>
</dbReference>
<dbReference type="OrthoDB" id="9904298at2"/>
<name>A0A3D9JQP1_9BACL</name>
<comment type="caution">
    <text evidence="2">The sequence shown here is derived from an EMBL/GenBank/DDBJ whole genome shotgun (WGS) entry which is preliminary data.</text>
</comment>
<evidence type="ECO:0000313" key="2">
    <source>
        <dbReference type="EMBL" id="RED76109.1"/>
    </source>
</evidence>
<evidence type="ECO:0000313" key="3">
    <source>
        <dbReference type="Proteomes" id="UP000256977"/>
    </source>
</evidence>
<feature type="transmembrane region" description="Helical" evidence="1">
    <location>
        <begin position="42"/>
        <end position="60"/>
    </location>
</feature>
<keyword evidence="3" id="KW-1185">Reference proteome</keyword>
<sequence length="174" mass="20315">MNPDQGKSLFASSMLLIVMPLCGIPALYLLVDFLFAFEFPPLLRMFILSLLTLMIVMYTAKQLRSFRFICSLIGELREASKPESIYPDIIQQKLKAADRDYYLFLAFGFLTLWVIGSAITSFEEKTLLVFYSLVGAFVLWLGQFYREKYYLHVSALERSLREIRIDPRKRDIHF</sequence>
<gene>
    <name evidence="2" type="ORF">DFP98_113170</name>
</gene>
<keyword evidence="1" id="KW-0812">Transmembrane</keyword>
<keyword evidence="1" id="KW-0472">Membrane</keyword>
<evidence type="ECO:0000256" key="1">
    <source>
        <dbReference type="SAM" id="Phobius"/>
    </source>
</evidence>
<protein>
    <submittedName>
        <fullName evidence="2">Uncharacterized protein</fullName>
    </submittedName>
</protein>
<organism evidence="2 3">
    <name type="scientific">Cohnella phaseoli</name>
    <dbReference type="NCBI Taxonomy" id="456490"/>
    <lineage>
        <taxon>Bacteria</taxon>
        <taxon>Bacillati</taxon>
        <taxon>Bacillota</taxon>
        <taxon>Bacilli</taxon>
        <taxon>Bacillales</taxon>
        <taxon>Paenibacillaceae</taxon>
        <taxon>Cohnella</taxon>
    </lineage>
</organism>
<keyword evidence="1" id="KW-1133">Transmembrane helix</keyword>
<feature type="transmembrane region" description="Helical" evidence="1">
    <location>
        <begin position="101"/>
        <end position="122"/>
    </location>
</feature>
<feature type="transmembrane region" description="Helical" evidence="1">
    <location>
        <begin position="128"/>
        <end position="145"/>
    </location>
</feature>
<feature type="transmembrane region" description="Helical" evidence="1">
    <location>
        <begin position="9"/>
        <end position="30"/>
    </location>
</feature>
<accession>A0A3D9JQP1</accession>
<dbReference type="RefSeq" id="WP_116061909.1">
    <property type="nucleotide sequence ID" value="NZ_QRDZ01000013.1"/>
</dbReference>
<proteinExistence type="predicted"/>
<reference evidence="2 3" key="1">
    <citation type="submission" date="2018-07" db="EMBL/GenBank/DDBJ databases">
        <title>Genomic Encyclopedia of Type Strains, Phase III (KMG-III): the genomes of soil and plant-associated and newly described type strains.</title>
        <authorList>
            <person name="Whitman W."/>
        </authorList>
    </citation>
    <scope>NUCLEOTIDE SEQUENCE [LARGE SCALE GENOMIC DNA]</scope>
    <source>
        <strain evidence="2 3">CECT 7287</strain>
    </source>
</reference>
<dbReference type="EMBL" id="QRDZ01000013">
    <property type="protein sequence ID" value="RED76109.1"/>
    <property type="molecule type" value="Genomic_DNA"/>
</dbReference>